<dbReference type="PIRSF" id="PIRSF002161">
    <property type="entry name" value="Ribosomal_L5"/>
    <property type="match status" value="1"/>
</dbReference>
<dbReference type="Pfam" id="PF00673">
    <property type="entry name" value="Ribosomal_L5_C"/>
    <property type="match status" value="1"/>
</dbReference>
<dbReference type="STRING" id="1798647.A2855_01450"/>
<reference evidence="8 9" key="1">
    <citation type="journal article" date="2016" name="Nat. Commun.">
        <title>Thousands of microbial genomes shed light on interconnected biogeochemical processes in an aquifer system.</title>
        <authorList>
            <person name="Anantharaman K."/>
            <person name="Brown C.T."/>
            <person name="Hug L.A."/>
            <person name="Sharon I."/>
            <person name="Castelle C.J."/>
            <person name="Probst A.J."/>
            <person name="Thomas B.C."/>
            <person name="Singh A."/>
            <person name="Wilkins M.J."/>
            <person name="Karaoz U."/>
            <person name="Brodie E.L."/>
            <person name="Williams K.H."/>
            <person name="Hubbard S.S."/>
            <person name="Banfield J.F."/>
        </authorList>
    </citation>
    <scope>NUCLEOTIDE SEQUENCE [LARGE SCALE GENOMIC DNA]</scope>
</reference>
<dbReference type="GO" id="GO:0006412">
    <property type="term" value="P:translation"/>
    <property type="evidence" value="ECO:0007669"/>
    <property type="project" value="InterPro"/>
</dbReference>
<protein>
    <recommendedName>
        <fullName evidence="4">50S ribosomal protein L5</fullName>
    </recommendedName>
</protein>
<keyword evidence="2 5" id="KW-0689">Ribosomal protein</keyword>
<feature type="domain" description="Large ribosomal subunit protein uL5 C-terminal" evidence="7">
    <location>
        <begin position="79"/>
        <end position="170"/>
    </location>
</feature>
<evidence type="ECO:0000256" key="1">
    <source>
        <dbReference type="ARBA" id="ARBA00008553"/>
    </source>
</evidence>
<evidence type="ECO:0000256" key="3">
    <source>
        <dbReference type="ARBA" id="ARBA00023274"/>
    </source>
</evidence>
<evidence type="ECO:0000313" key="9">
    <source>
        <dbReference type="Proteomes" id="UP000179059"/>
    </source>
</evidence>
<dbReference type="InterPro" id="IPR031310">
    <property type="entry name" value="Ribosomal_uL5_N"/>
</dbReference>
<dbReference type="Pfam" id="PF00281">
    <property type="entry name" value="Ribosomal_L5"/>
    <property type="match status" value="1"/>
</dbReference>
<accession>A0A1G2CBC4</accession>
<evidence type="ECO:0000259" key="7">
    <source>
        <dbReference type="Pfam" id="PF00673"/>
    </source>
</evidence>
<dbReference type="InterPro" id="IPR022803">
    <property type="entry name" value="Ribosomal_uL5_dom_sf"/>
</dbReference>
<dbReference type="GO" id="GO:0003735">
    <property type="term" value="F:structural constituent of ribosome"/>
    <property type="evidence" value="ECO:0007669"/>
    <property type="project" value="InterPro"/>
</dbReference>
<comment type="caution">
    <text evidence="8">The sequence shown here is derived from an EMBL/GenBank/DDBJ whole genome shotgun (WGS) entry which is preliminary data.</text>
</comment>
<dbReference type="AlphaFoldDB" id="A0A1G2CBC4"/>
<dbReference type="PANTHER" id="PTHR11994">
    <property type="entry name" value="60S RIBOSOMAL PROTEIN L11-RELATED"/>
    <property type="match status" value="1"/>
</dbReference>
<comment type="similarity">
    <text evidence="1 5">Belongs to the universal ribosomal protein uL5 family.</text>
</comment>
<dbReference type="Proteomes" id="UP000179059">
    <property type="component" value="Unassembled WGS sequence"/>
</dbReference>
<name>A0A1G2CBC4_9BACT</name>
<dbReference type="InterPro" id="IPR031309">
    <property type="entry name" value="Ribosomal_uL5_C"/>
</dbReference>
<dbReference type="GO" id="GO:1990904">
    <property type="term" value="C:ribonucleoprotein complex"/>
    <property type="evidence" value="ECO:0007669"/>
    <property type="project" value="UniProtKB-KW"/>
</dbReference>
<dbReference type="InterPro" id="IPR002132">
    <property type="entry name" value="Ribosomal_uL5"/>
</dbReference>
<dbReference type="Gene3D" id="3.30.1440.10">
    <property type="match status" value="1"/>
</dbReference>
<feature type="domain" description="Large ribosomal subunit protein uL5 N-terminal" evidence="6">
    <location>
        <begin position="21"/>
        <end position="74"/>
    </location>
</feature>
<evidence type="ECO:0000256" key="2">
    <source>
        <dbReference type="ARBA" id="ARBA00022980"/>
    </source>
</evidence>
<evidence type="ECO:0000256" key="5">
    <source>
        <dbReference type="RuleBase" id="RU003930"/>
    </source>
</evidence>
<dbReference type="GO" id="GO:0005840">
    <property type="term" value="C:ribosome"/>
    <property type="evidence" value="ECO:0007669"/>
    <property type="project" value="UniProtKB-KW"/>
</dbReference>
<gene>
    <name evidence="8" type="ORF">A2855_01450</name>
</gene>
<sequence length="188" mass="21011">MSTAQVKKSEHNRGIEARKAIEKIVVNAGVGRAGQQPGFEEKGLVQIIRDLELLAGQHPQVRRSKRSIAGFKMREGQIVGVRATLRDRKMVDFFERLVRIVLPRVHDFRGVNLGSVDAGGTLNIGFQEQFVFPEVNPEESPLTFSLGVNLVPKRKNREAAIEAYRAMGVPLTTEAQVAKKKTKKSRRK</sequence>
<proteinExistence type="inferred from homology"/>
<evidence type="ECO:0000256" key="4">
    <source>
        <dbReference type="ARBA" id="ARBA00035461"/>
    </source>
</evidence>
<dbReference type="SUPFAM" id="SSF55282">
    <property type="entry name" value="RL5-like"/>
    <property type="match status" value="1"/>
</dbReference>
<keyword evidence="3 5" id="KW-0687">Ribonucleoprotein</keyword>
<evidence type="ECO:0000313" key="8">
    <source>
        <dbReference type="EMBL" id="OGY98675.1"/>
    </source>
</evidence>
<evidence type="ECO:0000259" key="6">
    <source>
        <dbReference type="Pfam" id="PF00281"/>
    </source>
</evidence>
<organism evidence="8 9">
    <name type="scientific">Candidatus Liptonbacteria bacterium RIFCSPHIGHO2_01_FULL_57_28</name>
    <dbReference type="NCBI Taxonomy" id="1798647"/>
    <lineage>
        <taxon>Bacteria</taxon>
        <taxon>Candidatus Liptoniibacteriota</taxon>
    </lineage>
</organism>
<dbReference type="EMBL" id="MHKX01000004">
    <property type="protein sequence ID" value="OGY98675.1"/>
    <property type="molecule type" value="Genomic_DNA"/>
</dbReference>